<feature type="region of interest" description="Disordered" evidence="1">
    <location>
        <begin position="487"/>
        <end position="563"/>
    </location>
</feature>
<feature type="compositionally biased region" description="Polar residues" evidence="1">
    <location>
        <begin position="850"/>
        <end position="866"/>
    </location>
</feature>
<dbReference type="CTD" id="10208"/>
<dbReference type="InterPro" id="IPR028890">
    <property type="entry name" value="Peptidase_C98"/>
</dbReference>
<dbReference type="GO" id="GO:0016926">
    <property type="term" value="P:protein desumoylation"/>
    <property type="evidence" value="ECO:0007669"/>
    <property type="project" value="TreeGrafter"/>
</dbReference>
<protein>
    <submittedName>
        <fullName evidence="5">SUMO-specific isopeptidase USPL1</fullName>
    </submittedName>
</protein>
<dbReference type="PANTHER" id="PTHR15294:SF3">
    <property type="entry name" value="SUMO-SPECIFIC ISOPEPTIDASE USPL1"/>
    <property type="match status" value="1"/>
</dbReference>
<dbReference type="Proteomes" id="UP000694850">
    <property type="component" value="Unplaced"/>
</dbReference>
<feature type="region of interest" description="Disordered" evidence="1">
    <location>
        <begin position="669"/>
        <end position="698"/>
    </location>
</feature>
<feature type="compositionally biased region" description="Basic and acidic residues" evidence="1">
    <location>
        <begin position="1"/>
        <end position="18"/>
    </location>
</feature>
<feature type="region of interest" description="Disordered" evidence="1">
    <location>
        <begin position="800"/>
        <end position="866"/>
    </location>
</feature>
<dbReference type="AlphaFoldDB" id="A0A8B7B777"/>
<keyword evidence="4" id="KW-1185">Reference proteome</keyword>
<dbReference type="GeneID" id="103211860"/>
<dbReference type="PANTHER" id="PTHR15294">
    <property type="entry name" value="RETINOVIN-RELATED"/>
    <property type="match status" value="1"/>
</dbReference>
<dbReference type="GO" id="GO:0032183">
    <property type="term" value="F:SUMO binding"/>
    <property type="evidence" value="ECO:0007669"/>
    <property type="project" value="InterPro"/>
</dbReference>
<evidence type="ECO:0000259" key="2">
    <source>
        <dbReference type="Pfam" id="PF15499"/>
    </source>
</evidence>
<feature type="region of interest" description="Disordered" evidence="1">
    <location>
        <begin position="727"/>
        <end position="749"/>
    </location>
</feature>
<name>A0A8B7B777_ORYAF</name>
<feature type="compositionally biased region" description="Basic and acidic residues" evidence="1">
    <location>
        <begin position="519"/>
        <end position="529"/>
    </location>
</feature>
<feature type="domain" description="Ubiquitin-specific peptidase-like SUMO isopeptidase" evidence="2">
    <location>
        <begin position="283"/>
        <end position="316"/>
    </location>
</feature>
<feature type="domain" description="Ubiquitin-specific peptidase-like SUMO isopeptidase" evidence="2">
    <location>
        <begin position="222"/>
        <end position="280"/>
    </location>
</feature>
<dbReference type="Pfam" id="PF15499">
    <property type="entry name" value="Peptidase_C98"/>
    <property type="match status" value="2"/>
</dbReference>
<evidence type="ECO:0000313" key="4">
    <source>
        <dbReference type="Proteomes" id="UP000694850"/>
    </source>
</evidence>
<feature type="compositionally biased region" description="Basic residues" evidence="1">
    <location>
        <begin position="616"/>
        <end position="632"/>
    </location>
</feature>
<feature type="compositionally biased region" description="Polar residues" evidence="1">
    <location>
        <begin position="499"/>
        <end position="511"/>
    </location>
</feature>
<reference evidence="5" key="1">
    <citation type="submission" date="2025-08" db="UniProtKB">
        <authorList>
            <consortium name="RefSeq"/>
        </authorList>
    </citation>
    <scope>IDENTIFICATION</scope>
</reference>
<organism evidence="4 5">
    <name type="scientific">Orycteropus afer afer</name>
    <dbReference type="NCBI Taxonomy" id="1230840"/>
    <lineage>
        <taxon>Eukaryota</taxon>
        <taxon>Metazoa</taxon>
        <taxon>Chordata</taxon>
        <taxon>Craniata</taxon>
        <taxon>Vertebrata</taxon>
        <taxon>Euteleostomi</taxon>
        <taxon>Mammalia</taxon>
        <taxon>Eutheria</taxon>
        <taxon>Afrotheria</taxon>
        <taxon>Tubulidentata</taxon>
        <taxon>Orycteropodidae</taxon>
        <taxon>Orycteropus</taxon>
    </lineage>
</organism>
<feature type="compositionally biased region" description="Low complexity" evidence="1">
    <location>
        <begin position="146"/>
        <end position="160"/>
    </location>
</feature>
<feature type="region of interest" description="Disordered" evidence="1">
    <location>
        <begin position="606"/>
        <end position="656"/>
    </location>
</feature>
<dbReference type="GO" id="GO:0015030">
    <property type="term" value="C:Cajal body"/>
    <property type="evidence" value="ECO:0007669"/>
    <property type="project" value="TreeGrafter"/>
</dbReference>
<evidence type="ECO:0000256" key="1">
    <source>
        <dbReference type="SAM" id="MobiDB-lite"/>
    </source>
</evidence>
<evidence type="ECO:0000313" key="5">
    <source>
        <dbReference type="RefSeq" id="XP_007956030.1"/>
    </source>
</evidence>
<dbReference type="InterPro" id="IPR033505">
    <property type="entry name" value="USPL1"/>
</dbReference>
<dbReference type="OrthoDB" id="6160353at2759"/>
<proteinExistence type="predicted"/>
<gene>
    <name evidence="5" type="primary">USPL1</name>
</gene>
<dbReference type="InterPro" id="IPR029388">
    <property type="entry name" value="DUF4650"/>
</dbReference>
<feature type="compositionally biased region" description="Low complexity" evidence="1">
    <location>
        <begin position="546"/>
        <end position="562"/>
    </location>
</feature>
<accession>A0A8B7B777</accession>
<dbReference type="RefSeq" id="XP_007956030.1">
    <property type="nucleotide sequence ID" value="XM_007957839.1"/>
</dbReference>
<feature type="compositionally biased region" description="Low complexity" evidence="1">
    <location>
        <begin position="645"/>
        <end position="655"/>
    </location>
</feature>
<feature type="domain" description="DUF4650" evidence="3">
    <location>
        <begin position="390"/>
        <end position="910"/>
    </location>
</feature>
<dbReference type="Pfam" id="PF15509">
    <property type="entry name" value="DUF4650"/>
    <property type="match status" value="1"/>
</dbReference>
<evidence type="ECO:0000259" key="3">
    <source>
        <dbReference type="Pfam" id="PF15509"/>
    </source>
</evidence>
<sequence length="912" mass="95573">MDRHDGHHGLQPGDREDGAGLDNVPSVAHRVRAAAGGGGAVQGERGVNVALGAVGPTLEQEFGSIRCGEGECLRQCIYPLGSKSLAHLLSPDPEDCHTPNKPRKRKVSAASCEDSPPLADSKRAKHHIVTGGERPLSRELGGEGSDGASSGSPASPRGGPQVPGGTADAVQRLQAAVGDSAGEDAAADVSGTRGTAPESEGRALELELPSERSSLSFGPTACVQWKNAYSLCWLDCILSTLVHLEGLRTAVAKLDSKEESIFWRLLTKYEEANGLLSASQLDGGSWLECDDLKGPCAERREKLEVPASEIHIVIWERKASPVIDEAAASFPLRKTNDQCASGRQEPVFPAPCSVGSTPSAAGPPVTRPPDPAALSTALPQEATAVRDCVLPDPQALGDSNVLPLTLEEMPVDPGGFPLEGKPVTGNNGGVETDALPSQDPLTDVLMSPPRTEKLIQGHVADVRFASQVTQASMPAAQLNTGGALVTEPASSGRAADLTQGAQSVKTESTPQLRPLLSPKTERLKPEQHAKSQVPDSKKKQAATCWPGPATRSAPAPAPSLTANEKKPFVGSWVKGLLSKGASFMPPCVSAHTRNSVADLQPSAKGANNFGGFKTKGANHRANRASRKSRKNASKPPLVRDPPPSRVSSDSPASRLLADGNAISQVLKTRENTSPRAPLSDASPGAWNGVPSGSLGDSVDGQVHQLRLKLLKKLKAKKRKLAALMASPQHGTLPSENGEDASHCGSPSDSESIEHLLRELQHQIDIADARRGCAAVPGTPPCGGQTQEDILAELLSPAAVVPPGLSEPGEAADFRDLEAGAPPSPAPAPSGLSSVPQDTHPSWEHDYCSPTKKSQGEVQADSPTDSSCLRTLSLENSIKTDLFDEFFSTSALNSFTNDSLDLPHFDEYLFESC</sequence>
<feature type="region of interest" description="Disordered" evidence="1">
    <location>
        <begin position="1"/>
        <end position="22"/>
    </location>
</feature>
<feature type="region of interest" description="Disordered" evidence="1">
    <location>
        <begin position="91"/>
        <end position="203"/>
    </location>
</feature>
<dbReference type="GO" id="GO:0030576">
    <property type="term" value="P:Cajal body organization"/>
    <property type="evidence" value="ECO:0007669"/>
    <property type="project" value="InterPro"/>
</dbReference>